<feature type="transmembrane region" description="Helical" evidence="6">
    <location>
        <begin position="34"/>
        <end position="55"/>
    </location>
</feature>
<evidence type="ECO:0000256" key="4">
    <source>
        <dbReference type="ARBA" id="ARBA00022989"/>
    </source>
</evidence>
<feature type="transmembrane region" description="Helical" evidence="6">
    <location>
        <begin position="205"/>
        <end position="224"/>
    </location>
</feature>
<dbReference type="PANTHER" id="PTHR39087:SF2">
    <property type="entry name" value="UPF0104 MEMBRANE PROTEIN MJ1595"/>
    <property type="match status" value="1"/>
</dbReference>
<dbReference type="NCBIfam" id="TIGR00374">
    <property type="entry name" value="flippase-like domain"/>
    <property type="match status" value="1"/>
</dbReference>
<dbReference type="PANTHER" id="PTHR39087">
    <property type="entry name" value="UPF0104 MEMBRANE PROTEIN MJ1595"/>
    <property type="match status" value="1"/>
</dbReference>
<dbReference type="Proteomes" id="UP000018291">
    <property type="component" value="Unassembled WGS sequence"/>
</dbReference>
<dbReference type="HOGENOM" id="CLU_009723_0_0_11"/>
<feature type="transmembrane region" description="Helical" evidence="6">
    <location>
        <begin position="718"/>
        <end position="740"/>
    </location>
</feature>
<dbReference type="InterPro" id="IPR000719">
    <property type="entry name" value="Prot_kinase_dom"/>
</dbReference>
<dbReference type="PROSITE" id="PS50011">
    <property type="entry name" value="PROTEIN_KINASE_DOM"/>
    <property type="match status" value="1"/>
</dbReference>
<keyword evidence="4 6" id="KW-1133">Transmembrane helix</keyword>
<keyword evidence="2" id="KW-1003">Cell membrane</keyword>
<feature type="transmembrane region" description="Helical" evidence="6">
    <location>
        <begin position="606"/>
        <end position="632"/>
    </location>
</feature>
<evidence type="ECO:0000256" key="5">
    <source>
        <dbReference type="ARBA" id="ARBA00023136"/>
    </source>
</evidence>
<evidence type="ECO:0000256" key="3">
    <source>
        <dbReference type="ARBA" id="ARBA00022692"/>
    </source>
</evidence>
<dbReference type="GO" id="GO:0004672">
    <property type="term" value="F:protein kinase activity"/>
    <property type="evidence" value="ECO:0007669"/>
    <property type="project" value="InterPro"/>
</dbReference>
<keyword evidence="3 6" id="KW-0812">Transmembrane</keyword>
<dbReference type="EMBL" id="CANL01000007">
    <property type="protein sequence ID" value="CCM62983.1"/>
    <property type="molecule type" value="Genomic_DNA"/>
</dbReference>
<organism evidence="8 9">
    <name type="scientific">Candidatus Neomicrothrix parvicella RN1</name>
    <dbReference type="NCBI Taxonomy" id="1229780"/>
    <lineage>
        <taxon>Bacteria</taxon>
        <taxon>Bacillati</taxon>
        <taxon>Actinomycetota</taxon>
        <taxon>Acidimicrobiia</taxon>
        <taxon>Acidimicrobiales</taxon>
        <taxon>Microthrixaceae</taxon>
        <taxon>Candidatus Neomicrothrix</taxon>
    </lineage>
</organism>
<dbReference type="GO" id="GO:0005886">
    <property type="term" value="C:plasma membrane"/>
    <property type="evidence" value="ECO:0007669"/>
    <property type="project" value="UniProtKB-SubCell"/>
</dbReference>
<evidence type="ECO:0000256" key="1">
    <source>
        <dbReference type="ARBA" id="ARBA00004651"/>
    </source>
</evidence>
<protein>
    <recommendedName>
        <fullName evidence="7">Protein kinase domain-containing protein</fullName>
    </recommendedName>
</protein>
<dbReference type="RefSeq" id="WP_012224955.1">
    <property type="nucleotide sequence ID" value="NZ_HG422565.1"/>
</dbReference>
<feature type="transmembrane region" description="Helical" evidence="6">
    <location>
        <begin position="652"/>
        <end position="672"/>
    </location>
</feature>
<feature type="transmembrane region" description="Helical" evidence="6">
    <location>
        <begin position="505"/>
        <end position="525"/>
    </location>
</feature>
<proteinExistence type="predicted"/>
<reference evidence="8 9" key="1">
    <citation type="journal article" date="2013" name="ISME J.">
        <title>Metabolic model for the filamentous 'Candidatus Microthrix parvicella' based on genomic and metagenomic analyses.</title>
        <authorList>
            <person name="Jon McIlroy S."/>
            <person name="Kristiansen R."/>
            <person name="Albertsen M."/>
            <person name="Michael Karst S."/>
            <person name="Rossetti S."/>
            <person name="Lund Nielsen J."/>
            <person name="Tandoi V."/>
            <person name="James Seviour R."/>
            <person name="Nielsen P.H."/>
        </authorList>
    </citation>
    <scope>NUCLEOTIDE SEQUENCE [LARGE SCALE GENOMIC DNA]</scope>
    <source>
        <strain evidence="8 9">RN1</strain>
    </source>
</reference>
<comment type="caution">
    <text evidence="8">The sequence shown here is derived from an EMBL/GenBank/DDBJ whole genome shotgun (WGS) entry which is preliminary data.</text>
</comment>
<evidence type="ECO:0000256" key="6">
    <source>
        <dbReference type="SAM" id="Phobius"/>
    </source>
</evidence>
<dbReference type="eggNOG" id="COG0392">
    <property type="taxonomic scope" value="Bacteria"/>
</dbReference>
<dbReference type="SUPFAM" id="SSF56112">
    <property type="entry name" value="Protein kinase-like (PK-like)"/>
    <property type="match status" value="1"/>
</dbReference>
<feature type="transmembrane region" description="Helical" evidence="6">
    <location>
        <begin position="537"/>
        <end position="559"/>
    </location>
</feature>
<comment type="subcellular location">
    <subcellularLocation>
        <location evidence="1">Cell membrane</location>
        <topology evidence="1">Multi-pass membrane protein</topology>
    </subcellularLocation>
</comment>
<feature type="transmembrane region" description="Helical" evidence="6">
    <location>
        <begin position="108"/>
        <end position="130"/>
    </location>
</feature>
<dbReference type="Pfam" id="PF03706">
    <property type="entry name" value="LPG_synthase_TM"/>
    <property type="match status" value="1"/>
</dbReference>
<dbReference type="AlphaFoldDB" id="R4YXL0"/>
<evidence type="ECO:0000259" key="7">
    <source>
        <dbReference type="PROSITE" id="PS50011"/>
    </source>
</evidence>
<dbReference type="OrthoDB" id="5242664at2"/>
<accession>R4YXL0</accession>
<dbReference type="GO" id="GO:0005524">
    <property type="term" value="F:ATP binding"/>
    <property type="evidence" value="ECO:0007669"/>
    <property type="project" value="InterPro"/>
</dbReference>
<feature type="transmembrane region" description="Helical" evidence="6">
    <location>
        <begin position="75"/>
        <end position="96"/>
    </location>
</feature>
<feature type="transmembrane region" description="Helical" evidence="6">
    <location>
        <begin position="150"/>
        <end position="170"/>
    </location>
</feature>
<evidence type="ECO:0000313" key="9">
    <source>
        <dbReference type="Proteomes" id="UP000018291"/>
    </source>
</evidence>
<feature type="transmembrane region" description="Helical" evidence="6">
    <location>
        <begin position="760"/>
        <end position="783"/>
    </location>
</feature>
<dbReference type="Gene3D" id="1.10.510.10">
    <property type="entry name" value="Transferase(Phosphotransferase) domain 1"/>
    <property type="match status" value="1"/>
</dbReference>
<name>R4YXL0_9ACTN</name>
<dbReference type="InterPro" id="IPR011009">
    <property type="entry name" value="Kinase-like_dom_sf"/>
</dbReference>
<dbReference type="STRING" id="1229780.BN381_150096"/>
<evidence type="ECO:0000256" key="2">
    <source>
        <dbReference type="ARBA" id="ARBA00022475"/>
    </source>
</evidence>
<feature type="domain" description="Protein kinase" evidence="7">
    <location>
        <begin position="203"/>
        <end position="627"/>
    </location>
</feature>
<dbReference type="InterPro" id="IPR022791">
    <property type="entry name" value="L-PG_synthase/AglD"/>
</dbReference>
<keyword evidence="5 6" id="KW-0472">Membrane</keyword>
<evidence type="ECO:0000313" key="8">
    <source>
        <dbReference type="EMBL" id="CCM62983.1"/>
    </source>
</evidence>
<keyword evidence="9" id="KW-1185">Reference proteome</keyword>
<sequence length="808" mass="84177">MAQATPRMITGGADAPDCELLGHASPATVRAPTYVARLLLGAAALLVGLIIAVLYEDAIAGLAYNQRLLLDAFPDVLQTLISSLGVYVLAAVVLITNGRLIRQRRPRTAVLLDLAAAAGAVASYGAGTVLERLSSSSTLDGFLAERLSGQSIPTISTSPILGATVAALVLGGPWLSTRWRSAWWWTTVAYIAAVSVLSTSGFLGVLVDLGVGTVAGALVGIAFATPNQDPTGPEVVDSLRRLGLMPVSLTPTTASSPTSVRWRSRLADGSDLAIKVRGPNRHAAELLSRLWRRLRLKAPRGERSLGTLRGEANHEALASLQAHNLGVRTPRVLAFGATGANGMMLATEFVESTDLSEVSNDRLASLLNGVWSQVATLHRAGIAHRHLRLDNLMVDDNDQVWMVDFAGAEVVADEVQLTDDVIELLASTAAVVGPEIAVDAALGQLGRRPLVDALSRLQPLAVTPSTREELSKDGFKKLRSEVATRTSIDEVPDTEELARFNSRRILTISMLGGAAYFLVPQLASAGNLWSETQAANWGWALVAVGFSALSYVGSGLALVGGVPNRVPFLQALLAQVAAAFSDTITPAKVGGMALNIRFLTKQGVDAAVSAAGVGMSVVAGFLVHILLVASFITAAGRSRGTQGLSLPSLTTVLGIGAAILAVSGVVMVTPWGRRVFLNNLIQALARARDGVVGIATRPGKVAALFGGSAMTTLSYLMALYVSVLAFGGGAGFVQIGVVYLTGAFVEAAAPTPGGLGASEAAYIAGLTAIGLSSAVAVPAVFLFRLATFWMPVAPGWAAITYMRNRDDL</sequence>
<feature type="transmembrane region" description="Helical" evidence="6">
    <location>
        <begin position="182"/>
        <end position="199"/>
    </location>
</feature>
<gene>
    <name evidence="8" type="ORF">BN381_150096</name>
</gene>